<evidence type="ECO:0000259" key="3">
    <source>
        <dbReference type="Pfam" id="PF18803"/>
    </source>
</evidence>
<feature type="region of interest" description="Disordered" evidence="1">
    <location>
        <begin position="1022"/>
        <end position="1041"/>
    </location>
</feature>
<feature type="domain" description="CxC2-like cysteine cluster KDZ transposase-associated" evidence="3">
    <location>
        <begin position="180"/>
        <end position="289"/>
    </location>
</feature>
<dbReference type="InterPro" id="IPR040521">
    <property type="entry name" value="KDZ"/>
</dbReference>
<dbReference type="Proteomes" id="UP001218188">
    <property type="component" value="Unassembled WGS sequence"/>
</dbReference>
<reference evidence="4" key="1">
    <citation type="submission" date="2023-03" db="EMBL/GenBank/DDBJ databases">
        <title>Massive genome expansion in bonnet fungi (Mycena s.s.) driven by repeated elements and novel gene families across ecological guilds.</title>
        <authorList>
            <consortium name="Lawrence Berkeley National Laboratory"/>
            <person name="Harder C.B."/>
            <person name="Miyauchi S."/>
            <person name="Viragh M."/>
            <person name="Kuo A."/>
            <person name="Thoen E."/>
            <person name="Andreopoulos B."/>
            <person name="Lu D."/>
            <person name="Skrede I."/>
            <person name="Drula E."/>
            <person name="Henrissat B."/>
            <person name="Morin E."/>
            <person name="Kohler A."/>
            <person name="Barry K."/>
            <person name="LaButti K."/>
            <person name="Morin E."/>
            <person name="Salamov A."/>
            <person name="Lipzen A."/>
            <person name="Mereny Z."/>
            <person name="Hegedus B."/>
            <person name="Baldrian P."/>
            <person name="Stursova M."/>
            <person name="Weitz H."/>
            <person name="Taylor A."/>
            <person name="Grigoriev I.V."/>
            <person name="Nagy L.G."/>
            <person name="Martin F."/>
            <person name="Kauserud H."/>
        </authorList>
    </citation>
    <scope>NUCLEOTIDE SEQUENCE</scope>
    <source>
        <strain evidence="4">CBHHK200</strain>
    </source>
</reference>
<protein>
    <recommendedName>
        <fullName evidence="3">CxC2-like cysteine cluster KDZ transposase-associated domain-containing protein</fullName>
    </recommendedName>
</protein>
<evidence type="ECO:0000256" key="1">
    <source>
        <dbReference type="SAM" id="MobiDB-lite"/>
    </source>
</evidence>
<gene>
    <name evidence="4" type="ORF">C8F04DRAFT_1211814</name>
</gene>
<dbReference type="PANTHER" id="PTHR33096">
    <property type="entry name" value="CXC2 DOMAIN-CONTAINING PROTEIN"/>
    <property type="match status" value="1"/>
</dbReference>
<name>A0AAD6SPA7_9AGAR</name>
<organism evidence="4 5">
    <name type="scientific">Mycena alexandri</name>
    <dbReference type="NCBI Taxonomy" id="1745969"/>
    <lineage>
        <taxon>Eukaryota</taxon>
        <taxon>Fungi</taxon>
        <taxon>Dikarya</taxon>
        <taxon>Basidiomycota</taxon>
        <taxon>Agaricomycotina</taxon>
        <taxon>Agaricomycetes</taxon>
        <taxon>Agaricomycetidae</taxon>
        <taxon>Agaricales</taxon>
        <taxon>Marasmiineae</taxon>
        <taxon>Mycenaceae</taxon>
        <taxon>Mycena</taxon>
    </lineage>
</organism>
<keyword evidence="2" id="KW-0472">Membrane</keyword>
<feature type="compositionally biased region" description="Polar residues" evidence="1">
    <location>
        <begin position="22"/>
        <end position="31"/>
    </location>
</feature>
<sequence length="1041" mass="117503">MSSQNRTHKRKAVVPSMVVGSATPSQISSRTADNRRQRNTVGVVNQDAGPSTGPMPVSWAAEDLETNRARMDDAFTYSLGDASLSAQNDDMGMPDDGDRPLKTWYASHVDEYVEEQLRREGRGSPKVRCDQVAEWRCADQACFGEIMHCAECLVAAHAQLPTHFVEKWNGTHWVRKRSWLRDLGLRVQLGHRPGTICTYRQAAPQDFVLFDVSGVHEIAVDYCGCRPRGGGEAVEHRIQLLRACWWPATVKEPTTCATIAVLQLFQIINCLGKLSVYDFLRGLELCTNHDGLDKPLDRRKPFMHIVRQYRETKRMKRAKRGHLAGGVKATAQGELVVDCRACPHLGKNMPEDWKEIEAVYRFIYFLFLAQDANFRLSNRNVSSEAADPILGDGFGYFCKREGDDGYKAHIAKHVNEAEASSCSGFQAMFMANTRNVKGLRTTGIGGVTCSRHNMWRANGIGDLQVGERFCNMDFLLLSALLTFGLLYLVVSYDIACQYALNFWERMGRMPERMRLKLAPSNVWWKVPNFHLPPHKKPCHSPYSFHWMWGAGMTHGEGVEQNWAFSNGAAASTRLMGPGSRQATLEDIFGFHNYDRVLAMYRVLPKRLAVSIKEGTKHKAVFDAFSAGLEEVAEWRQWVTRWESKQHTGPAESPFELTEQVTTLRDIQLQIAEEELICTDDGVEIEQEHTAGAFIAMGLDIEEQQRRLEVDVKALKDPSPTQRLAFTKRRTALLKRIFKFRQIQRVYMPAVRAILSDTQRQMFDGNGEQLPKATQLFLPSEIENATLRGRACAAGLAETEARMREGETVREGLRTRTMTNRYKLRNFTGQGMMTKGQGILRQINIKIHIAKLRYRYLRAALVATRGHGAWEDKLQGGVARAEGLAQGEGQHTLSWIWYTVPAGARSDEKLNDALRVEWCKAYARAKHYSEDVCLLREEMRRTIAFGYAEAAEWDALASAVPTDGVTDELAEGRCAYAAERADTERRTCAMLQRKWAGIRERADTYLAGQSVADEELVVVELDLGDELDPEEEEARLEGGEED</sequence>
<dbReference type="InterPro" id="IPR041457">
    <property type="entry name" value="CxC2_KDZ-assoc"/>
</dbReference>
<evidence type="ECO:0000256" key="2">
    <source>
        <dbReference type="SAM" id="Phobius"/>
    </source>
</evidence>
<dbReference type="AlphaFoldDB" id="A0AAD6SPA7"/>
<evidence type="ECO:0000313" key="5">
    <source>
        <dbReference type="Proteomes" id="UP001218188"/>
    </source>
</evidence>
<dbReference type="PANTHER" id="PTHR33096:SF1">
    <property type="entry name" value="CXC1-LIKE CYSTEINE CLUSTER ASSOCIATED WITH KDZ TRANSPOSASES DOMAIN-CONTAINING PROTEIN"/>
    <property type="match status" value="1"/>
</dbReference>
<proteinExistence type="predicted"/>
<keyword evidence="5" id="KW-1185">Reference proteome</keyword>
<feature type="compositionally biased region" description="Basic residues" evidence="1">
    <location>
        <begin position="1"/>
        <end position="12"/>
    </location>
</feature>
<keyword evidence="2" id="KW-0812">Transmembrane</keyword>
<accession>A0AAD6SPA7</accession>
<keyword evidence="2" id="KW-1133">Transmembrane helix</keyword>
<feature type="region of interest" description="Disordered" evidence="1">
    <location>
        <begin position="1"/>
        <end position="57"/>
    </location>
</feature>
<dbReference type="Pfam" id="PF18803">
    <property type="entry name" value="CxC2"/>
    <property type="match status" value="1"/>
</dbReference>
<evidence type="ECO:0000313" key="4">
    <source>
        <dbReference type="EMBL" id="KAJ7029965.1"/>
    </source>
</evidence>
<dbReference type="EMBL" id="JARJCM010000095">
    <property type="protein sequence ID" value="KAJ7029965.1"/>
    <property type="molecule type" value="Genomic_DNA"/>
</dbReference>
<feature type="transmembrane region" description="Helical" evidence="2">
    <location>
        <begin position="474"/>
        <end position="492"/>
    </location>
</feature>
<comment type="caution">
    <text evidence="4">The sequence shown here is derived from an EMBL/GenBank/DDBJ whole genome shotgun (WGS) entry which is preliminary data.</text>
</comment>
<dbReference type="Pfam" id="PF18758">
    <property type="entry name" value="KDZ"/>
    <property type="match status" value="1"/>
</dbReference>
<feature type="compositionally biased region" description="Acidic residues" evidence="1">
    <location>
        <begin position="1022"/>
        <end position="1033"/>
    </location>
</feature>